<dbReference type="Proteomes" id="UP001482154">
    <property type="component" value="Unassembled WGS sequence"/>
</dbReference>
<evidence type="ECO:0000256" key="1">
    <source>
        <dbReference type="ARBA" id="ARBA00007905"/>
    </source>
</evidence>
<feature type="domain" description="NADP-dependent oxidoreductase" evidence="4">
    <location>
        <begin position="13"/>
        <end position="256"/>
    </location>
</feature>
<evidence type="ECO:0000256" key="2">
    <source>
        <dbReference type="ARBA" id="ARBA00022857"/>
    </source>
</evidence>
<dbReference type="InterPro" id="IPR036812">
    <property type="entry name" value="NAD(P)_OxRdtase_dom_sf"/>
</dbReference>
<evidence type="ECO:0000313" key="5">
    <source>
        <dbReference type="EMBL" id="MEQ2711953.1"/>
    </source>
</evidence>
<dbReference type="PIRSF" id="PIRSF000097">
    <property type="entry name" value="AKR"/>
    <property type="match status" value="1"/>
</dbReference>
<dbReference type="InterPro" id="IPR023210">
    <property type="entry name" value="NADP_OxRdtase_dom"/>
</dbReference>
<dbReference type="CDD" id="cd19071">
    <property type="entry name" value="AKR_AKR1-5-like"/>
    <property type="match status" value="1"/>
</dbReference>
<gene>
    <name evidence="5" type="ORF">AAAU51_12395</name>
</gene>
<dbReference type="SUPFAM" id="SSF51430">
    <property type="entry name" value="NAD(P)-linked oxidoreductase"/>
    <property type="match status" value="1"/>
</dbReference>
<proteinExistence type="inferred from homology"/>
<evidence type="ECO:0000256" key="3">
    <source>
        <dbReference type="ARBA" id="ARBA00023002"/>
    </source>
</evidence>
<dbReference type="PROSITE" id="PS00063">
    <property type="entry name" value="ALDOKETO_REDUCTASE_3"/>
    <property type="match status" value="1"/>
</dbReference>
<comment type="caution">
    <text evidence="5">The sequence shown here is derived from an EMBL/GenBank/DDBJ whole genome shotgun (WGS) entry which is preliminary data.</text>
</comment>
<name>A0ABV1IXK6_9FIRM</name>
<evidence type="ECO:0000259" key="4">
    <source>
        <dbReference type="Pfam" id="PF00248"/>
    </source>
</evidence>
<keyword evidence="3" id="KW-0560">Oxidoreductase</keyword>
<dbReference type="Gene3D" id="3.20.20.100">
    <property type="entry name" value="NADP-dependent oxidoreductase domain"/>
    <property type="match status" value="1"/>
</dbReference>
<dbReference type="PRINTS" id="PR00069">
    <property type="entry name" value="ALDKETRDTASE"/>
</dbReference>
<organism evidence="5 6">
    <name type="scientific">Anaerostipes amylophilus</name>
    <dbReference type="NCBI Taxonomy" id="2981779"/>
    <lineage>
        <taxon>Bacteria</taxon>
        <taxon>Bacillati</taxon>
        <taxon>Bacillota</taxon>
        <taxon>Clostridia</taxon>
        <taxon>Lachnospirales</taxon>
        <taxon>Lachnospiraceae</taxon>
        <taxon>Anaerostipes</taxon>
    </lineage>
</organism>
<reference evidence="5 6" key="1">
    <citation type="submission" date="2024-04" db="EMBL/GenBank/DDBJ databases">
        <title>Human intestinal bacterial collection.</title>
        <authorList>
            <person name="Pauvert C."/>
            <person name="Hitch T.C.A."/>
            <person name="Clavel T."/>
        </authorList>
    </citation>
    <scope>NUCLEOTIDE SEQUENCE [LARGE SCALE GENOMIC DNA]</scope>
    <source>
        <strain evidence="5 6">CLA-AA-H249</strain>
    </source>
</reference>
<dbReference type="PANTHER" id="PTHR43827:SF3">
    <property type="entry name" value="NADP-DEPENDENT OXIDOREDUCTASE DOMAIN-CONTAINING PROTEIN"/>
    <property type="match status" value="1"/>
</dbReference>
<dbReference type="RefSeq" id="WP_349111284.1">
    <property type="nucleotide sequence ID" value="NZ_JBBNIN010000025.1"/>
</dbReference>
<sequence length="270" mass="31757">MFRLNNETQIPEIGLGVYKMKAGKEMNDAVKYAYQSGYRLYDTAQMYKNEQALGDALKENKIPREDIFLISKVNNCNQGYEKTISSFKESLQKLQTEYLDAFLVHWPGQDKARMLDTWKAMEHLYKKGKVKSIGVCNFEISQLTYLLEHCEIKPMIDQVEHTPLMHDEKLISFCKENDIQIMAWGPLLRGNLENKKMEEIAEKYNKTTAQLLLRWNIQQGIIPIPKSKNEQRLQQNIDVFDFEITKEDMEELNHMNENHRTSFDPLTFDF</sequence>
<dbReference type="EMBL" id="JBBNIN010000025">
    <property type="protein sequence ID" value="MEQ2711953.1"/>
    <property type="molecule type" value="Genomic_DNA"/>
</dbReference>
<dbReference type="PROSITE" id="PS00062">
    <property type="entry name" value="ALDOKETO_REDUCTASE_2"/>
    <property type="match status" value="1"/>
</dbReference>
<comment type="similarity">
    <text evidence="1">Belongs to the aldo/keto reductase family.</text>
</comment>
<dbReference type="PANTHER" id="PTHR43827">
    <property type="entry name" value="2,5-DIKETO-D-GLUCONIC ACID REDUCTASE"/>
    <property type="match status" value="1"/>
</dbReference>
<keyword evidence="6" id="KW-1185">Reference proteome</keyword>
<accession>A0ABV1IXK6</accession>
<dbReference type="InterPro" id="IPR018170">
    <property type="entry name" value="Aldo/ket_reductase_CS"/>
</dbReference>
<evidence type="ECO:0000313" key="6">
    <source>
        <dbReference type="Proteomes" id="UP001482154"/>
    </source>
</evidence>
<protein>
    <submittedName>
        <fullName evidence="5">Aldo/keto reductase</fullName>
    </submittedName>
</protein>
<keyword evidence="2" id="KW-0521">NADP</keyword>
<dbReference type="InterPro" id="IPR020471">
    <property type="entry name" value="AKR"/>
</dbReference>
<dbReference type="Pfam" id="PF00248">
    <property type="entry name" value="Aldo_ket_red"/>
    <property type="match status" value="1"/>
</dbReference>